<comment type="catalytic activity">
    <reaction evidence="5">
        <text>L-proline + NADP(+) = (S)-1-pyrroline-5-carboxylate + NADPH + 2 H(+)</text>
        <dbReference type="Rhea" id="RHEA:14109"/>
        <dbReference type="ChEBI" id="CHEBI:15378"/>
        <dbReference type="ChEBI" id="CHEBI:17388"/>
        <dbReference type="ChEBI" id="CHEBI:57783"/>
        <dbReference type="ChEBI" id="CHEBI:58349"/>
        <dbReference type="ChEBI" id="CHEBI:60039"/>
        <dbReference type="EC" id="1.5.1.2"/>
    </reaction>
</comment>
<dbReference type="SUPFAM" id="SSF48179">
    <property type="entry name" value="6-phosphogluconate dehydrogenase C-terminal domain-like"/>
    <property type="match status" value="1"/>
</dbReference>
<dbReference type="SUPFAM" id="SSF51735">
    <property type="entry name" value="NAD(P)-binding Rossmann-fold domains"/>
    <property type="match status" value="1"/>
</dbReference>
<dbReference type="InterPro" id="IPR028939">
    <property type="entry name" value="P5C_Rdtase_cat_N"/>
</dbReference>
<dbReference type="GO" id="GO:0004735">
    <property type="term" value="F:pyrroline-5-carboxylate reductase activity"/>
    <property type="evidence" value="ECO:0007669"/>
    <property type="project" value="UniProtKB-UniRule"/>
</dbReference>
<reference evidence="9" key="1">
    <citation type="submission" date="2020-02" db="EMBL/GenBank/DDBJ databases">
        <authorList>
            <person name="Meier V. D."/>
        </authorList>
    </citation>
    <scope>NUCLEOTIDE SEQUENCE</scope>
    <source>
        <strain evidence="9">AVDCRST_MAG85</strain>
    </source>
</reference>
<feature type="domain" description="Pyrroline-5-carboxylate reductase catalytic N-terminal" evidence="7">
    <location>
        <begin position="2"/>
        <end position="84"/>
    </location>
</feature>
<evidence type="ECO:0000256" key="1">
    <source>
        <dbReference type="ARBA" id="ARBA00005525"/>
    </source>
</evidence>
<dbReference type="UniPathway" id="UPA00098">
    <property type="reaction ID" value="UER00361"/>
</dbReference>
<evidence type="ECO:0000256" key="6">
    <source>
        <dbReference type="PIRSR" id="PIRSR000193-1"/>
    </source>
</evidence>
<dbReference type="PIRSF" id="PIRSF000193">
    <property type="entry name" value="Pyrrol-5-carb_rd"/>
    <property type="match status" value="1"/>
</dbReference>
<evidence type="ECO:0000256" key="5">
    <source>
        <dbReference type="HAMAP-Rule" id="MF_01925"/>
    </source>
</evidence>
<dbReference type="EMBL" id="CADCVT010000456">
    <property type="protein sequence ID" value="CAA9535255.1"/>
    <property type="molecule type" value="Genomic_DNA"/>
</dbReference>
<feature type="binding site" evidence="6">
    <location>
        <begin position="5"/>
        <end position="10"/>
    </location>
    <ligand>
        <name>NADP(+)</name>
        <dbReference type="ChEBI" id="CHEBI:58349"/>
    </ligand>
</feature>
<comment type="similarity">
    <text evidence="1 5">Belongs to the pyrroline-5-carboxylate reductase family.</text>
</comment>
<comment type="pathway">
    <text evidence="5">Amino-acid biosynthesis; L-proline biosynthesis; L-proline from L-glutamate 5-semialdehyde: step 1/1.</text>
</comment>
<dbReference type="InterPro" id="IPR000304">
    <property type="entry name" value="Pyrroline-COOH_reductase"/>
</dbReference>
<dbReference type="GO" id="GO:0005737">
    <property type="term" value="C:cytoplasm"/>
    <property type="evidence" value="ECO:0007669"/>
    <property type="project" value="UniProtKB-SubCell"/>
</dbReference>
<evidence type="ECO:0000256" key="2">
    <source>
        <dbReference type="ARBA" id="ARBA00022857"/>
    </source>
</evidence>
<proteinExistence type="inferred from homology"/>
<dbReference type="Pfam" id="PF14748">
    <property type="entry name" value="P5CR_dimer"/>
    <property type="match status" value="1"/>
</dbReference>
<comment type="subcellular location">
    <subcellularLocation>
        <location evidence="5">Cytoplasm</location>
    </subcellularLocation>
</comment>
<comment type="function">
    <text evidence="4 5">Catalyzes the reduction of 1-pyrroline-5-carboxylate (PCA) to L-proline.</text>
</comment>
<dbReference type="Pfam" id="PF03807">
    <property type="entry name" value="F420_oxidored"/>
    <property type="match status" value="1"/>
</dbReference>
<feature type="domain" description="Pyrroline-5-carboxylate reductase dimerisation" evidence="8">
    <location>
        <begin position="149"/>
        <end position="244"/>
    </location>
</feature>
<dbReference type="Gene3D" id="1.10.3730.10">
    <property type="entry name" value="ProC C-terminal domain-like"/>
    <property type="match status" value="1"/>
</dbReference>
<dbReference type="InterPro" id="IPR008927">
    <property type="entry name" value="6-PGluconate_DH-like_C_sf"/>
</dbReference>
<dbReference type="InterPro" id="IPR036291">
    <property type="entry name" value="NAD(P)-bd_dom_sf"/>
</dbReference>
<dbReference type="InterPro" id="IPR029036">
    <property type="entry name" value="P5CR_dimer"/>
</dbReference>
<comment type="catalytic activity">
    <reaction evidence="5">
        <text>L-proline + NAD(+) = (S)-1-pyrroline-5-carboxylate + NADH + 2 H(+)</text>
        <dbReference type="Rhea" id="RHEA:14105"/>
        <dbReference type="ChEBI" id="CHEBI:15378"/>
        <dbReference type="ChEBI" id="CHEBI:17388"/>
        <dbReference type="ChEBI" id="CHEBI:57540"/>
        <dbReference type="ChEBI" id="CHEBI:57945"/>
        <dbReference type="ChEBI" id="CHEBI:60039"/>
        <dbReference type="EC" id="1.5.1.2"/>
    </reaction>
</comment>
<feature type="binding site" evidence="6">
    <location>
        <position position="47"/>
    </location>
    <ligand>
        <name>NADPH</name>
        <dbReference type="ChEBI" id="CHEBI:57783"/>
    </ligand>
</feature>
<protein>
    <recommendedName>
        <fullName evidence="5">Pyrroline-5-carboxylate reductase</fullName>
        <shortName evidence="5">P5C reductase</shortName>
        <shortName evidence="5">P5CR</shortName>
        <ecNumber evidence="5">1.5.1.2</ecNumber>
    </recommendedName>
    <alternativeName>
        <fullName evidence="5">PCA reductase</fullName>
    </alternativeName>
</protein>
<keyword evidence="5" id="KW-0963">Cytoplasm</keyword>
<keyword evidence="2 5" id="KW-0521">NADP</keyword>
<dbReference type="HAMAP" id="MF_01925">
    <property type="entry name" value="P5C_reductase"/>
    <property type="match status" value="1"/>
</dbReference>
<accession>A0A6J4TYN7</accession>
<dbReference type="PANTHER" id="PTHR11645:SF0">
    <property type="entry name" value="PYRROLINE-5-CARBOXYLATE REDUCTASE 3"/>
    <property type="match status" value="1"/>
</dbReference>
<dbReference type="Gene3D" id="3.40.50.720">
    <property type="entry name" value="NAD(P)-binding Rossmann-like Domain"/>
    <property type="match status" value="1"/>
</dbReference>
<evidence type="ECO:0000313" key="9">
    <source>
        <dbReference type="EMBL" id="CAA9535255.1"/>
    </source>
</evidence>
<dbReference type="PANTHER" id="PTHR11645">
    <property type="entry name" value="PYRROLINE-5-CARBOXYLATE REDUCTASE"/>
    <property type="match status" value="1"/>
</dbReference>
<dbReference type="GO" id="GO:0055129">
    <property type="term" value="P:L-proline biosynthetic process"/>
    <property type="evidence" value="ECO:0007669"/>
    <property type="project" value="UniProtKB-UniRule"/>
</dbReference>
<keyword evidence="3 5" id="KW-0560">Oxidoreductase</keyword>
<gene>
    <name evidence="5" type="primary">proC</name>
    <name evidence="9" type="ORF">AVDCRST_MAG85-4043</name>
</gene>
<evidence type="ECO:0000256" key="3">
    <source>
        <dbReference type="ARBA" id="ARBA00023002"/>
    </source>
</evidence>
<evidence type="ECO:0000259" key="8">
    <source>
        <dbReference type="Pfam" id="PF14748"/>
    </source>
</evidence>
<evidence type="ECO:0000256" key="4">
    <source>
        <dbReference type="ARBA" id="ARBA00058118"/>
    </source>
</evidence>
<name>A0A6J4TYN7_9ACTN</name>
<dbReference type="AlphaFoldDB" id="A0A6J4TYN7"/>
<organism evidence="9">
    <name type="scientific">uncultured Solirubrobacteraceae bacterium</name>
    <dbReference type="NCBI Taxonomy" id="1162706"/>
    <lineage>
        <taxon>Bacteria</taxon>
        <taxon>Bacillati</taxon>
        <taxon>Actinomycetota</taxon>
        <taxon>Thermoleophilia</taxon>
        <taxon>Solirubrobacterales</taxon>
        <taxon>Solirubrobacteraceae</taxon>
        <taxon>environmental samples</taxon>
    </lineage>
</organism>
<sequence length="247" mass="25928">MIGLIGSGNMARALALGWDEPVLCTDALHERAEALAEATGGEALQGNGALADRAEIVVLCHKPAQLREVAEQVGGRAKAVVSILGATPLADVRDAYGDTPVVRMLPSTPVEVREGVIAHARDPRADRDLEARAKELFGRVGRVVTLEDKQIDVAMGLMSSAPAYMALVAEAQIDAGVRFGVPADVAAEMVVQTMAGTARLLQHRDHDTLAVRREVTSPGGSTAKGLAALERHGVRTAFDAAMEALQS</sequence>
<dbReference type="EC" id="1.5.1.2" evidence="5"/>
<dbReference type="FunFam" id="1.10.3730.10:FF:000001">
    <property type="entry name" value="Pyrroline-5-carboxylate reductase"/>
    <property type="match status" value="1"/>
</dbReference>
<keyword evidence="5" id="KW-0028">Amino-acid biosynthesis</keyword>
<keyword evidence="5" id="KW-0641">Proline biosynthesis</keyword>
<evidence type="ECO:0000259" key="7">
    <source>
        <dbReference type="Pfam" id="PF03807"/>
    </source>
</evidence>